<sequence length="198" mass="22080">MIGSMLVLLSSMMLHPAAESLAEIQWNAQTQRIEVALRLRAADEQHFIRSVSARDVESLMEDGDAFEKLAISILKRRIGFGNLPDMKKAKQSAPVAAQYHWVGRRTEGGHVWWFFEFESPEGRPSHVRCTLFEKPSPKAGQRSVSSHDHLHASPVSTFLVLPDADASKEDGDADSVNRPHSFIVTPERPVTLIEWAAA</sequence>
<comment type="caution">
    <text evidence="1">The sequence shown here is derived from an EMBL/GenBank/DDBJ whole genome shotgun (WGS) entry which is preliminary data.</text>
</comment>
<dbReference type="Proteomes" id="UP001158067">
    <property type="component" value="Unassembled WGS sequence"/>
</dbReference>
<evidence type="ECO:0000313" key="1">
    <source>
        <dbReference type="EMBL" id="SMP74408.1"/>
    </source>
</evidence>
<protein>
    <recommendedName>
        <fullName evidence="3">Secreted protein</fullName>
    </recommendedName>
</protein>
<accession>A0ABY1QKR4</accession>
<reference evidence="1 2" key="1">
    <citation type="submission" date="2017-05" db="EMBL/GenBank/DDBJ databases">
        <authorList>
            <person name="Varghese N."/>
            <person name="Submissions S."/>
        </authorList>
    </citation>
    <scope>NUCLEOTIDE SEQUENCE [LARGE SCALE GENOMIC DNA]</scope>
    <source>
        <strain evidence="1 2">DSM 25457</strain>
    </source>
</reference>
<organism evidence="1 2">
    <name type="scientific">Neorhodopirellula lusitana</name>
    <dbReference type="NCBI Taxonomy" id="445327"/>
    <lineage>
        <taxon>Bacteria</taxon>
        <taxon>Pseudomonadati</taxon>
        <taxon>Planctomycetota</taxon>
        <taxon>Planctomycetia</taxon>
        <taxon>Pirellulales</taxon>
        <taxon>Pirellulaceae</taxon>
        <taxon>Neorhodopirellula</taxon>
    </lineage>
</organism>
<proteinExistence type="predicted"/>
<dbReference type="Pfam" id="PF20420">
    <property type="entry name" value="DUF6702"/>
    <property type="match status" value="1"/>
</dbReference>
<keyword evidence="2" id="KW-1185">Reference proteome</keyword>
<evidence type="ECO:0000313" key="2">
    <source>
        <dbReference type="Proteomes" id="UP001158067"/>
    </source>
</evidence>
<gene>
    <name evidence="1" type="ORF">SAMN06265222_117124</name>
</gene>
<evidence type="ECO:0008006" key="3">
    <source>
        <dbReference type="Google" id="ProtNLM"/>
    </source>
</evidence>
<dbReference type="RefSeq" id="WP_283434896.1">
    <property type="nucleotide sequence ID" value="NZ_CAWLDM010000001.1"/>
</dbReference>
<dbReference type="InterPro" id="IPR046525">
    <property type="entry name" value="DUF6702"/>
</dbReference>
<name>A0ABY1QKR4_9BACT</name>
<dbReference type="EMBL" id="FXUG01000017">
    <property type="protein sequence ID" value="SMP74408.1"/>
    <property type="molecule type" value="Genomic_DNA"/>
</dbReference>